<reference evidence="4" key="1">
    <citation type="journal article" date="2020" name="mSystems">
        <title>Genome- and Community-Level Interaction Insights into Carbon Utilization and Element Cycling Functions of Hydrothermarchaeota in Hydrothermal Sediment.</title>
        <authorList>
            <person name="Zhou Z."/>
            <person name="Liu Y."/>
            <person name="Xu W."/>
            <person name="Pan J."/>
            <person name="Luo Z.H."/>
            <person name="Li M."/>
        </authorList>
    </citation>
    <scope>NUCLEOTIDE SEQUENCE [LARGE SCALE GENOMIC DNA]</scope>
    <source>
        <strain evidence="4">SpSt-897</strain>
    </source>
</reference>
<dbReference type="InterPro" id="IPR003362">
    <property type="entry name" value="Bact_transf"/>
</dbReference>
<feature type="transmembrane region" description="Helical" evidence="2">
    <location>
        <begin position="20"/>
        <end position="39"/>
    </location>
</feature>
<sequence length="207" mass="23212">MGGTALPIPVWKRTLDLVGAGLGLVLLAPLMAIIALMIWRDLGRPLFFRQVRPGVEGRPFELIKFRTMTEARDAAGNLLPDQARLTPLGRGLRALSLDELPELFNVLKGDMSLVGPRPLLMRYLPRYSPEQWRRHAVKPGITGWAQVNGRNAITWEQKFALDVWYVDHLSLKLDLKILALTLLKVLRREGVDQPGRVGSEEFMGTTA</sequence>
<accession>A0A7C3V6C0</accession>
<comment type="similarity">
    <text evidence="1">Belongs to the bacterial sugar transferase family.</text>
</comment>
<organism evidence="4">
    <name type="scientific">Desulfobacca acetoxidans</name>
    <dbReference type="NCBI Taxonomy" id="60893"/>
    <lineage>
        <taxon>Bacteria</taxon>
        <taxon>Pseudomonadati</taxon>
        <taxon>Thermodesulfobacteriota</taxon>
        <taxon>Desulfobaccia</taxon>
        <taxon>Desulfobaccales</taxon>
        <taxon>Desulfobaccaceae</taxon>
        <taxon>Desulfobacca</taxon>
    </lineage>
</organism>
<evidence type="ECO:0000313" key="4">
    <source>
        <dbReference type="EMBL" id="HGF33339.1"/>
    </source>
</evidence>
<feature type="domain" description="Bacterial sugar transferase" evidence="3">
    <location>
        <begin position="12"/>
        <end position="186"/>
    </location>
</feature>
<dbReference type="Pfam" id="PF02397">
    <property type="entry name" value="Bac_transf"/>
    <property type="match status" value="1"/>
</dbReference>
<dbReference type="GO" id="GO:0016780">
    <property type="term" value="F:phosphotransferase activity, for other substituted phosphate groups"/>
    <property type="evidence" value="ECO:0007669"/>
    <property type="project" value="TreeGrafter"/>
</dbReference>
<dbReference type="PANTHER" id="PTHR30576">
    <property type="entry name" value="COLANIC BIOSYNTHESIS UDP-GLUCOSE LIPID CARRIER TRANSFERASE"/>
    <property type="match status" value="1"/>
</dbReference>
<keyword evidence="4" id="KW-0808">Transferase</keyword>
<evidence type="ECO:0000259" key="3">
    <source>
        <dbReference type="Pfam" id="PF02397"/>
    </source>
</evidence>
<keyword evidence="2" id="KW-0812">Transmembrane</keyword>
<dbReference type="AlphaFoldDB" id="A0A7C3V6C0"/>
<comment type="caution">
    <text evidence="4">The sequence shown here is derived from an EMBL/GenBank/DDBJ whole genome shotgun (WGS) entry which is preliminary data.</text>
</comment>
<gene>
    <name evidence="4" type="ORF">ENW96_02980</name>
</gene>
<name>A0A7C3V6C0_9BACT</name>
<keyword evidence="2" id="KW-0472">Membrane</keyword>
<keyword evidence="2" id="KW-1133">Transmembrane helix</keyword>
<dbReference type="PANTHER" id="PTHR30576:SF8">
    <property type="entry name" value="UNDECAPRENYL-PHOSPHATE GALACTOSE PHOSPHOTRANSFERASE"/>
    <property type="match status" value="1"/>
</dbReference>
<protein>
    <submittedName>
        <fullName evidence="4">Sugar transferase</fullName>
    </submittedName>
</protein>
<dbReference type="EMBL" id="DTMF01000076">
    <property type="protein sequence ID" value="HGF33339.1"/>
    <property type="molecule type" value="Genomic_DNA"/>
</dbReference>
<evidence type="ECO:0000256" key="1">
    <source>
        <dbReference type="ARBA" id="ARBA00006464"/>
    </source>
</evidence>
<proteinExistence type="inferred from homology"/>
<evidence type="ECO:0000256" key="2">
    <source>
        <dbReference type="SAM" id="Phobius"/>
    </source>
</evidence>